<sequence length="143" mass="15542">MPLFGKSQKSPYELVKVLREAVLALERGDKKAEKGMKAGAEARHTTSHSRDSWVGMSARPVFQLTQEHRPKVDGQLGSFGTKAQTKHRLSPVTAVCMTGSVRSDSVFISLETAMSLAPDSSSSVCLEEATVFLARDNVWSSDS</sequence>
<evidence type="ECO:0000313" key="2">
    <source>
        <dbReference type="Proteomes" id="UP000821865"/>
    </source>
</evidence>
<dbReference type="EMBL" id="CM023471">
    <property type="protein sequence ID" value="KAH7965075.1"/>
    <property type="molecule type" value="Genomic_DNA"/>
</dbReference>
<accession>A0ACB8DAK6</accession>
<reference evidence="1" key="1">
    <citation type="submission" date="2020-05" db="EMBL/GenBank/DDBJ databases">
        <title>Large-scale comparative analyses of tick genomes elucidate their genetic diversity and vector capacities.</title>
        <authorList>
            <person name="Jia N."/>
            <person name="Wang J."/>
            <person name="Shi W."/>
            <person name="Du L."/>
            <person name="Sun Y."/>
            <person name="Zhan W."/>
            <person name="Jiang J."/>
            <person name="Wang Q."/>
            <person name="Zhang B."/>
            <person name="Ji P."/>
            <person name="Sakyi L.B."/>
            <person name="Cui X."/>
            <person name="Yuan T."/>
            <person name="Jiang B."/>
            <person name="Yang W."/>
            <person name="Lam T.T.-Y."/>
            <person name="Chang Q."/>
            <person name="Ding S."/>
            <person name="Wang X."/>
            <person name="Zhu J."/>
            <person name="Ruan X."/>
            <person name="Zhao L."/>
            <person name="Wei J."/>
            <person name="Que T."/>
            <person name="Du C."/>
            <person name="Cheng J."/>
            <person name="Dai P."/>
            <person name="Han X."/>
            <person name="Huang E."/>
            <person name="Gao Y."/>
            <person name="Liu J."/>
            <person name="Shao H."/>
            <person name="Ye R."/>
            <person name="Li L."/>
            <person name="Wei W."/>
            <person name="Wang X."/>
            <person name="Wang C."/>
            <person name="Yang T."/>
            <person name="Huo Q."/>
            <person name="Li W."/>
            <person name="Guo W."/>
            <person name="Chen H."/>
            <person name="Zhou L."/>
            <person name="Ni X."/>
            <person name="Tian J."/>
            <person name="Zhou Y."/>
            <person name="Sheng Y."/>
            <person name="Liu T."/>
            <person name="Pan Y."/>
            <person name="Xia L."/>
            <person name="Li J."/>
            <person name="Zhao F."/>
            <person name="Cao W."/>
        </authorList>
    </citation>
    <scope>NUCLEOTIDE SEQUENCE</scope>
    <source>
        <strain evidence="1">Dsil-2018</strain>
    </source>
</reference>
<protein>
    <submittedName>
        <fullName evidence="1">Uncharacterized protein</fullName>
    </submittedName>
</protein>
<evidence type="ECO:0000313" key="1">
    <source>
        <dbReference type="EMBL" id="KAH7965075.1"/>
    </source>
</evidence>
<keyword evidence="2" id="KW-1185">Reference proteome</keyword>
<gene>
    <name evidence="1" type="ORF">HPB49_003288</name>
</gene>
<dbReference type="Proteomes" id="UP000821865">
    <property type="component" value="Chromosome 2"/>
</dbReference>
<name>A0ACB8DAK6_DERSI</name>
<proteinExistence type="predicted"/>
<comment type="caution">
    <text evidence="1">The sequence shown here is derived from an EMBL/GenBank/DDBJ whole genome shotgun (WGS) entry which is preliminary data.</text>
</comment>
<organism evidence="1 2">
    <name type="scientific">Dermacentor silvarum</name>
    <name type="common">Tick</name>
    <dbReference type="NCBI Taxonomy" id="543639"/>
    <lineage>
        <taxon>Eukaryota</taxon>
        <taxon>Metazoa</taxon>
        <taxon>Ecdysozoa</taxon>
        <taxon>Arthropoda</taxon>
        <taxon>Chelicerata</taxon>
        <taxon>Arachnida</taxon>
        <taxon>Acari</taxon>
        <taxon>Parasitiformes</taxon>
        <taxon>Ixodida</taxon>
        <taxon>Ixodoidea</taxon>
        <taxon>Ixodidae</taxon>
        <taxon>Rhipicephalinae</taxon>
        <taxon>Dermacentor</taxon>
    </lineage>
</organism>